<evidence type="ECO:0000313" key="1">
    <source>
        <dbReference type="EMBL" id="KAI3376823.1"/>
    </source>
</evidence>
<gene>
    <name evidence="1" type="ORF">L3Q82_000398</name>
</gene>
<comment type="caution">
    <text evidence="1">The sequence shown here is derived from an EMBL/GenBank/DDBJ whole genome shotgun (WGS) entry which is preliminary data.</text>
</comment>
<dbReference type="EMBL" id="CM041531">
    <property type="protein sequence ID" value="KAI3376823.1"/>
    <property type="molecule type" value="Genomic_DNA"/>
</dbReference>
<organism evidence="1 2">
    <name type="scientific">Scortum barcoo</name>
    <name type="common">barcoo grunter</name>
    <dbReference type="NCBI Taxonomy" id="214431"/>
    <lineage>
        <taxon>Eukaryota</taxon>
        <taxon>Metazoa</taxon>
        <taxon>Chordata</taxon>
        <taxon>Craniata</taxon>
        <taxon>Vertebrata</taxon>
        <taxon>Euteleostomi</taxon>
        <taxon>Actinopterygii</taxon>
        <taxon>Neopterygii</taxon>
        <taxon>Teleostei</taxon>
        <taxon>Neoteleostei</taxon>
        <taxon>Acanthomorphata</taxon>
        <taxon>Eupercaria</taxon>
        <taxon>Centrarchiformes</taxon>
        <taxon>Terapontoidei</taxon>
        <taxon>Terapontidae</taxon>
        <taxon>Scortum</taxon>
    </lineage>
</organism>
<reference evidence="1" key="1">
    <citation type="submission" date="2022-04" db="EMBL/GenBank/DDBJ databases">
        <title>Jade perch genome.</title>
        <authorList>
            <person name="Chao B."/>
        </authorList>
    </citation>
    <scope>NUCLEOTIDE SEQUENCE</scope>
    <source>
        <strain evidence="1">CB-2022</strain>
    </source>
</reference>
<sequence>MGKGSGSFLGIGGDYSTTGPGCHDIEGSDGCWQDGNGFQRGGGGRYRGGGVNRLCVRLYGGEASLSSGLSLRGRVSPCGAASSSSPLLGPGCDLTVSLGSFALQQCFRHNITNSGPRTQGPAGQTAAPEDTGLAQRCPPDRGQEEACNVARKQKRGKQADC</sequence>
<keyword evidence="2" id="KW-1185">Reference proteome</keyword>
<protein>
    <submittedName>
        <fullName evidence="1">Uncharacterized protein</fullName>
    </submittedName>
</protein>
<accession>A0ACB8XDA8</accession>
<evidence type="ECO:0000313" key="2">
    <source>
        <dbReference type="Proteomes" id="UP000831701"/>
    </source>
</evidence>
<dbReference type="Proteomes" id="UP000831701">
    <property type="component" value="Chromosome 1"/>
</dbReference>
<name>A0ACB8XDA8_9TELE</name>
<proteinExistence type="predicted"/>